<accession>A0A4R5NNH9</accession>
<dbReference type="GO" id="GO:0003887">
    <property type="term" value="F:DNA-directed DNA polymerase activity"/>
    <property type="evidence" value="ECO:0007669"/>
    <property type="project" value="InterPro"/>
</dbReference>
<dbReference type="Proteomes" id="UP000294854">
    <property type="component" value="Unassembled WGS sequence"/>
</dbReference>
<dbReference type="GO" id="GO:0006261">
    <property type="term" value="P:DNA-templated DNA replication"/>
    <property type="evidence" value="ECO:0007669"/>
    <property type="project" value="TreeGrafter"/>
</dbReference>
<dbReference type="InterPro" id="IPR027417">
    <property type="entry name" value="P-loop_NTPase"/>
</dbReference>
<dbReference type="NCBIfam" id="TIGR00678">
    <property type="entry name" value="holB"/>
    <property type="match status" value="1"/>
</dbReference>
<dbReference type="PANTHER" id="PTHR11669">
    <property type="entry name" value="REPLICATION FACTOR C / DNA POLYMERASE III GAMMA-TAU SUBUNIT"/>
    <property type="match status" value="1"/>
</dbReference>
<dbReference type="STRING" id="1122149.FD44_GL000747"/>
<dbReference type="Pfam" id="PF13177">
    <property type="entry name" value="DNA_pol3_delta2"/>
    <property type="match status" value="1"/>
</dbReference>
<evidence type="ECO:0000313" key="1">
    <source>
        <dbReference type="EMBL" id="TDG77849.1"/>
    </source>
</evidence>
<evidence type="ECO:0008006" key="3">
    <source>
        <dbReference type="Google" id="ProtNLM"/>
    </source>
</evidence>
<dbReference type="EMBL" id="PUFO01000047">
    <property type="protein sequence ID" value="TDG77849.1"/>
    <property type="molecule type" value="Genomic_DNA"/>
</dbReference>
<dbReference type="AlphaFoldDB" id="A0A4R5NNH9"/>
<name>A0A4R5NNH9_9LACO</name>
<comment type="caution">
    <text evidence="1">The sequence shown here is derived from an EMBL/GenBank/DDBJ whole genome shotgun (WGS) entry which is preliminary data.</text>
</comment>
<dbReference type="GO" id="GO:0008408">
    <property type="term" value="F:3'-5' exonuclease activity"/>
    <property type="evidence" value="ECO:0007669"/>
    <property type="project" value="InterPro"/>
</dbReference>
<organism evidence="1 2">
    <name type="scientific">Secundilactobacillus malefermentans</name>
    <dbReference type="NCBI Taxonomy" id="176292"/>
    <lineage>
        <taxon>Bacteria</taxon>
        <taxon>Bacillati</taxon>
        <taxon>Bacillota</taxon>
        <taxon>Bacilli</taxon>
        <taxon>Lactobacillales</taxon>
        <taxon>Lactobacillaceae</taxon>
        <taxon>Secundilactobacillus</taxon>
    </lineage>
</organism>
<sequence length="335" mass="37589">MAKEEIKKIQNLQPKLAQHFMTIISENELTHAYLFVGSAGSGRLELAKLAAMRLFCQNPDDQGFPCGVCNECRRIIEKEHPDVVEIEPDGQSIKVDQVRFLKSEFSKSAVEGNQKVFIIFAAETMTTSAANSLLKFIEEPVGNTVAFLITSNRNLILPTILSRSQVVEFPQISKSQLKEIAAAAGIPAGTLNLSISLTNDLDQMKKLNENDWLSDIQQAVGKWFDKLVNKDDMAFVQVATEIMPLVHDKKSQQVVLDVITAIWHETLEHEFQISRQDSEVFPQQRNSIDNALRGITQLKLVAIMQDCLATRRQLLGNISFQNIVESLTLTILKRI</sequence>
<proteinExistence type="predicted"/>
<protein>
    <recommendedName>
        <fullName evidence="3">DNA-directed DNA polymerase</fullName>
    </recommendedName>
</protein>
<reference evidence="1 2" key="1">
    <citation type="journal article" date="2019" name="Appl. Microbiol. Biotechnol.">
        <title>Uncovering carbohydrate metabolism through a genotype-phenotype association study of 56 lactic acid bacteria genomes.</title>
        <authorList>
            <person name="Buron-Moles G."/>
            <person name="Chailyan A."/>
            <person name="Dolejs I."/>
            <person name="Forster J."/>
            <person name="Miks M.H."/>
        </authorList>
    </citation>
    <scope>NUCLEOTIDE SEQUENCE [LARGE SCALE GENOMIC DNA]</scope>
    <source>
        <strain evidence="1 2">ATCC 49373</strain>
    </source>
</reference>
<gene>
    <name evidence="1" type="ORF">C5L31_000243</name>
</gene>
<dbReference type="NCBIfam" id="NF005972">
    <property type="entry name" value="PRK08058.1"/>
    <property type="match status" value="1"/>
</dbReference>
<evidence type="ECO:0000313" key="2">
    <source>
        <dbReference type="Proteomes" id="UP000294854"/>
    </source>
</evidence>
<dbReference type="InterPro" id="IPR050238">
    <property type="entry name" value="DNA_Rep/Repair_Clamp_Loader"/>
</dbReference>
<dbReference type="PANTHER" id="PTHR11669:SF8">
    <property type="entry name" value="DNA POLYMERASE III SUBUNIT DELTA"/>
    <property type="match status" value="1"/>
</dbReference>
<dbReference type="OrthoDB" id="9810148at2"/>
<dbReference type="RefSeq" id="WP_029327613.1">
    <property type="nucleotide sequence ID" value="NZ_CP042371.1"/>
</dbReference>
<dbReference type="SUPFAM" id="SSF52540">
    <property type="entry name" value="P-loop containing nucleoside triphosphate hydrolases"/>
    <property type="match status" value="1"/>
</dbReference>
<dbReference type="Gene3D" id="3.40.50.300">
    <property type="entry name" value="P-loop containing nucleotide triphosphate hydrolases"/>
    <property type="match status" value="1"/>
</dbReference>
<keyword evidence="2" id="KW-1185">Reference proteome</keyword>
<dbReference type="InterPro" id="IPR004622">
    <property type="entry name" value="DNA_pol_HolB"/>
</dbReference>